<evidence type="ECO:0000259" key="2">
    <source>
        <dbReference type="SMART" id="SM00867"/>
    </source>
</evidence>
<dbReference type="InterPro" id="IPR036761">
    <property type="entry name" value="TTHA0802/YceI-like_sf"/>
</dbReference>
<dbReference type="PANTHER" id="PTHR34406:SF1">
    <property type="entry name" value="PROTEIN YCEI"/>
    <property type="match status" value="1"/>
</dbReference>
<gene>
    <name evidence="3" type="ORF">SAMN05421504_11576</name>
</gene>
<feature type="domain" description="Lipid/polyisoprenoid-binding YceI-like" evidence="2">
    <location>
        <begin position="12"/>
        <end position="168"/>
    </location>
</feature>
<evidence type="ECO:0000313" key="3">
    <source>
        <dbReference type="EMBL" id="SDZ40779.1"/>
    </source>
</evidence>
<dbReference type="Proteomes" id="UP000199515">
    <property type="component" value="Unassembled WGS sequence"/>
</dbReference>
<dbReference type="EMBL" id="FNON01000015">
    <property type="protein sequence ID" value="SDZ40779.1"/>
    <property type="molecule type" value="Genomic_DNA"/>
</dbReference>
<comment type="similarity">
    <text evidence="1">Belongs to the UPF0312 family.</text>
</comment>
<dbReference type="AlphaFoldDB" id="A0A1H3SUG7"/>
<keyword evidence="4" id="KW-1185">Reference proteome</keyword>
<protein>
    <submittedName>
        <fullName evidence="3">Polyisoprenoid-binding protein YceI</fullName>
    </submittedName>
</protein>
<evidence type="ECO:0000256" key="1">
    <source>
        <dbReference type="ARBA" id="ARBA00008812"/>
    </source>
</evidence>
<organism evidence="3 4">
    <name type="scientific">Amycolatopsis xylanica</name>
    <dbReference type="NCBI Taxonomy" id="589385"/>
    <lineage>
        <taxon>Bacteria</taxon>
        <taxon>Bacillati</taxon>
        <taxon>Actinomycetota</taxon>
        <taxon>Actinomycetes</taxon>
        <taxon>Pseudonocardiales</taxon>
        <taxon>Pseudonocardiaceae</taxon>
        <taxon>Amycolatopsis</taxon>
    </lineage>
</organism>
<proteinExistence type="inferred from homology"/>
<dbReference type="RefSeq" id="WP_091299684.1">
    <property type="nucleotide sequence ID" value="NZ_FNON01000015.1"/>
</dbReference>
<reference evidence="3 4" key="1">
    <citation type="submission" date="2016-10" db="EMBL/GenBank/DDBJ databases">
        <authorList>
            <person name="de Groot N.N."/>
        </authorList>
    </citation>
    <scope>NUCLEOTIDE SEQUENCE [LARGE SCALE GENOMIC DNA]</scope>
    <source>
        <strain evidence="3 4">CPCC 202699</strain>
    </source>
</reference>
<dbReference type="Pfam" id="PF04264">
    <property type="entry name" value="YceI"/>
    <property type="match status" value="1"/>
</dbReference>
<sequence length="171" mass="18504">MSAAVEIPPPGVYTIDPARSRVTFSGKHLFGLTVRGGFALLSGRIIVGDPLEESMVDADIDADSFDTGNRQRDVEIRSRRYLDTAQYPVIGFRSGRVRPHGDGWLLEGVLHVQQATGKITIVPERATYADGVFSARATTSVDRTEYGIDTMASLGGRELKLIVDVTAVANP</sequence>
<dbReference type="STRING" id="589385.SAMN05421504_11576"/>
<name>A0A1H3SUG7_9PSEU</name>
<dbReference type="SUPFAM" id="SSF101874">
    <property type="entry name" value="YceI-like"/>
    <property type="match status" value="1"/>
</dbReference>
<dbReference type="OrthoDB" id="9811006at2"/>
<dbReference type="SMART" id="SM00867">
    <property type="entry name" value="YceI"/>
    <property type="match status" value="1"/>
</dbReference>
<dbReference type="InterPro" id="IPR007372">
    <property type="entry name" value="Lipid/polyisoprenoid-bd_YceI"/>
</dbReference>
<dbReference type="PANTHER" id="PTHR34406">
    <property type="entry name" value="PROTEIN YCEI"/>
    <property type="match status" value="1"/>
</dbReference>
<dbReference type="Gene3D" id="2.40.128.110">
    <property type="entry name" value="Lipid/polyisoprenoid-binding, YceI-like"/>
    <property type="match status" value="1"/>
</dbReference>
<evidence type="ECO:0000313" key="4">
    <source>
        <dbReference type="Proteomes" id="UP000199515"/>
    </source>
</evidence>
<accession>A0A1H3SUG7</accession>